<dbReference type="Pfam" id="PF04126">
    <property type="entry name" value="Cyclophil_like"/>
    <property type="match status" value="1"/>
</dbReference>
<dbReference type="EMBL" id="DRTT01000064">
    <property type="protein sequence ID" value="HHF98263.1"/>
    <property type="molecule type" value="Genomic_DNA"/>
</dbReference>
<comment type="caution">
    <text evidence="2">The sequence shown here is derived from an EMBL/GenBank/DDBJ whole genome shotgun (WGS) entry which is preliminary data.</text>
</comment>
<dbReference type="SUPFAM" id="SSF50891">
    <property type="entry name" value="Cyclophilin-like"/>
    <property type="match status" value="1"/>
</dbReference>
<reference evidence="2" key="1">
    <citation type="journal article" date="2020" name="mSystems">
        <title>Genome- and Community-Level Interaction Insights into Carbon Utilization and Element Cycling Functions of Hydrothermarchaeota in Hydrothermal Sediment.</title>
        <authorList>
            <person name="Zhou Z."/>
            <person name="Liu Y."/>
            <person name="Xu W."/>
            <person name="Pan J."/>
            <person name="Luo Z.H."/>
            <person name="Li M."/>
        </authorList>
    </citation>
    <scope>NUCLEOTIDE SEQUENCE [LARGE SCALE GENOMIC DNA]</scope>
    <source>
        <strain evidence="2">HyVt-92</strain>
    </source>
</reference>
<dbReference type="Proteomes" id="UP000886070">
    <property type="component" value="Unassembled WGS sequence"/>
</dbReference>
<dbReference type="Gene3D" id="2.40.100.20">
    <property type="match status" value="1"/>
</dbReference>
<dbReference type="AlphaFoldDB" id="A0A7V5HYK2"/>
<proteinExistence type="predicted"/>
<accession>A0A7V5HYK2</accession>
<evidence type="ECO:0000313" key="2">
    <source>
        <dbReference type="EMBL" id="HHF98263.1"/>
    </source>
</evidence>
<dbReference type="InterPro" id="IPR029000">
    <property type="entry name" value="Cyclophilin-like_dom_sf"/>
</dbReference>
<protein>
    <recommendedName>
        <fullName evidence="1">Cyclophilin TM1367-like domain-containing protein</fullName>
    </recommendedName>
</protein>
<gene>
    <name evidence="2" type="ORF">ENL39_02100</name>
</gene>
<name>A0A7V5HYK2_UNCAE</name>
<sequence length="123" mass="13788">MKKIKILTKGIEREAELNDSSMAESLWEALPIKGKANRWGDEIYFKIKARYVPSEMKEVVEEGDIAFWPPGNAFCIFFGPTPVSTEKEIRPASEVAILGKVKGDLEVFKAVKDGDEVIIEKAE</sequence>
<dbReference type="InterPro" id="IPR025658">
    <property type="entry name" value="Cyclophilin_TM1367"/>
</dbReference>
<organism evidence="2">
    <name type="scientific">Aerophobetes bacterium</name>
    <dbReference type="NCBI Taxonomy" id="2030807"/>
    <lineage>
        <taxon>Bacteria</taxon>
        <taxon>Candidatus Aerophobota</taxon>
    </lineage>
</organism>
<evidence type="ECO:0000259" key="1">
    <source>
        <dbReference type="Pfam" id="PF04126"/>
    </source>
</evidence>
<feature type="domain" description="Cyclophilin TM1367-like" evidence="1">
    <location>
        <begin position="2"/>
        <end position="120"/>
    </location>
</feature>